<accession>A0A150GCB7</accession>
<comment type="subcellular location">
    <subcellularLocation>
        <location evidence="1">Plastid</location>
        <location evidence="1">Chloroplast membrane</location>
        <topology evidence="1">Multi-pass membrane protein</topology>
    </subcellularLocation>
</comment>
<keyword evidence="7" id="KW-0479">Metal-binding</keyword>
<dbReference type="InterPro" id="IPR039606">
    <property type="entry name" value="Phytol/farnesol_kinase"/>
</dbReference>
<keyword evidence="12" id="KW-1133">Transmembrane helix</keyword>
<keyword evidence="10" id="KW-0862">Zinc</keyword>
<evidence type="ECO:0000256" key="17">
    <source>
        <dbReference type="PROSITE-ProRule" id="PRU00134"/>
    </source>
</evidence>
<dbReference type="InterPro" id="IPR002893">
    <property type="entry name" value="Znf_MYND"/>
</dbReference>
<evidence type="ECO:0000256" key="6">
    <source>
        <dbReference type="ARBA" id="ARBA00022692"/>
    </source>
</evidence>
<feature type="domain" description="MYND-type" evidence="18">
    <location>
        <begin position="360"/>
        <end position="405"/>
    </location>
</feature>
<evidence type="ECO:0000256" key="12">
    <source>
        <dbReference type="ARBA" id="ARBA00022989"/>
    </source>
</evidence>
<protein>
    <recommendedName>
        <fullName evidence="15">phytol kinase</fullName>
        <ecNumber evidence="15">2.7.1.182</ecNumber>
    </recommendedName>
</protein>
<keyword evidence="11" id="KW-0809">Transit peptide</keyword>
<evidence type="ECO:0000256" key="8">
    <source>
        <dbReference type="ARBA" id="ARBA00022771"/>
    </source>
</evidence>
<keyword evidence="6" id="KW-0812">Transmembrane</keyword>
<comment type="caution">
    <text evidence="19">The sequence shown here is derived from an EMBL/GenBank/DDBJ whole genome shotgun (WGS) entry which is preliminary data.</text>
</comment>
<keyword evidence="4" id="KW-0934">Plastid</keyword>
<dbReference type="PROSITE" id="PS50865">
    <property type="entry name" value="ZF_MYND_2"/>
    <property type="match status" value="1"/>
</dbReference>
<keyword evidence="20" id="KW-1185">Reference proteome</keyword>
<keyword evidence="3" id="KW-0150">Chloroplast</keyword>
<keyword evidence="13" id="KW-0472">Membrane</keyword>
<evidence type="ECO:0000256" key="9">
    <source>
        <dbReference type="ARBA" id="ARBA00022777"/>
    </source>
</evidence>
<dbReference type="EC" id="2.7.1.182" evidence="15"/>
<evidence type="ECO:0000256" key="2">
    <source>
        <dbReference type="ARBA" id="ARBA00010794"/>
    </source>
</evidence>
<dbReference type="EMBL" id="LSYV01000036">
    <property type="protein sequence ID" value="KXZ47496.1"/>
    <property type="molecule type" value="Genomic_DNA"/>
</dbReference>
<keyword evidence="9" id="KW-0418">Kinase</keyword>
<evidence type="ECO:0000256" key="3">
    <source>
        <dbReference type="ARBA" id="ARBA00022528"/>
    </source>
</evidence>
<evidence type="ECO:0000256" key="4">
    <source>
        <dbReference type="ARBA" id="ARBA00022640"/>
    </source>
</evidence>
<dbReference type="GO" id="GO:0016020">
    <property type="term" value="C:membrane"/>
    <property type="evidence" value="ECO:0007669"/>
    <property type="project" value="UniProtKB-SubCell"/>
</dbReference>
<organism evidence="19 20">
    <name type="scientific">Gonium pectorale</name>
    <name type="common">Green alga</name>
    <dbReference type="NCBI Taxonomy" id="33097"/>
    <lineage>
        <taxon>Eukaryota</taxon>
        <taxon>Viridiplantae</taxon>
        <taxon>Chlorophyta</taxon>
        <taxon>core chlorophytes</taxon>
        <taxon>Chlorophyceae</taxon>
        <taxon>CS clade</taxon>
        <taxon>Chlamydomonadales</taxon>
        <taxon>Volvocaceae</taxon>
        <taxon>Gonium</taxon>
    </lineage>
</organism>
<evidence type="ECO:0000256" key="10">
    <source>
        <dbReference type="ARBA" id="ARBA00022833"/>
    </source>
</evidence>
<dbReference type="GO" id="GO:0008270">
    <property type="term" value="F:zinc ion binding"/>
    <property type="evidence" value="ECO:0007669"/>
    <property type="project" value="UniProtKB-KW"/>
</dbReference>
<evidence type="ECO:0000256" key="14">
    <source>
        <dbReference type="ARBA" id="ARBA00024015"/>
    </source>
</evidence>
<dbReference type="AlphaFoldDB" id="A0A150GCB7"/>
<gene>
    <name evidence="19" type="ORF">GPECTOR_35g934</name>
</gene>
<comment type="pathway">
    <text evidence="14">Cofactor biosynthesis; tocopherol biosynthesis.</text>
</comment>
<evidence type="ECO:0000259" key="18">
    <source>
        <dbReference type="PROSITE" id="PS50865"/>
    </source>
</evidence>
<evidence type="ECO:0000256" key="15">
    <source>
        <dbReference type="ARBA" id="ARBA00039024"/>
    </source>
</evidence>
<evidence type="ECO:0000256" key="1">
    <source>
        <dbReference type="ARBA" id="ARBA00004508"/>
    </source>
</evidence>
<name>A0A150GCB7_GONPE</name>
<dbReference type="OrthoDB" id="265717at2759"/>
<evidence type="ECO:0000256" key="11">
    <source>
        <dbReference type="ARBA" id="ARBA00022946"/>
    </source>
</evidence>
<keyword evidence="5" id="KW-0808">Transferase</keyword>
<evidence type="ECO:0000256" key="13">
    <source>
        <dbReference type="ARBA" id="ARBA00023136"/>
    </source>
</evidence>
<dbReference type="PANTHER" id="PTHR32523:SF8">
    <property type="entry name" value="DOLICHOL KINASE"/>
    <property type="match status" value="1"/>
</dbReference>
<dbReference type="Pfam" id="PF01753">
    <property type="entry name" value="zf-MYND"/>
    <property type="match status" value="1"/>
</dbReference>
<evidence type="ECO:0000313" key="19">
    <source>
        <dbReference type="EMBL" id="KXZ47496.1"/>
    </source>
</evidence>
<comment type="similarity">
    <text evidence="2">Belongs to the polyprenol kinase family.</text>
</comment>
<evidence type="ECO:0000256" key="16">
    <source>
        <dbReference type="ARBA" id="ARBA00048889"/>
    </source>
</evidence>
<dbReference type="GO" id="GO:0010276">
    <property type="term" value="F:phytol kinase activity"/>
    <property type="evidence" value="ECO:0007669"/>
    <property type="project" value="UniProtKB-EC"/>
</dbReference>
<evidence type="ECO:0000256" key="5">
    <source>
        <dbReference type="ARBA" id="ARBA00022679"/>
    </source>
</evidence>
<keyword evidence="8 17" id="KW-0863">Zinc-finger</keyword>
<dbReference type="Proteomes" id="UP000075714">
    <property type="component" value="Unassembled WGS sequence"/>
</dbReference>
<dbReference type="Gene3D" id="6.10.140.2220">
    <property type="match status" value="1"/>
</dbReference>
<evidence type="ECO:0000313" key="20">
    <source>
        <dbReference type="Proteomes" id="UP000075714"/>
    </source>
</evidence>
<dbReference type="PANTHER" id="PTHR32523">
    <property type="entry name" value="PHYTOL KINASE 1, CHLOROPLASTIC"/>
    <property type="match status" value="1"/>
</dbReference>
<evidence type="ECO:0000256" key="7">
    <source>
        <dbReference type="ARBA" id="ARBA00022723"/>
    </source>
</evidence>
<sequence>MSGYASLQLRGMVAIAGLVELPPPGRRATLELLRRVGWLAVASARQLTWVLTGEDWNGSGSGGGGAWSRVLPADEVFMVAIEALQYSWRALPERRGAPEADALRAAEEAGLWQLAAAIAADVMPYATAYFQVDMLSRNLALPQGRLLIRSVAAALDGGVLPCLERLMRRAGRNPQGREASLLLALGNLGGFWPYLAPLLAYGDPRQGAALLVTLGKLLRTVGPQAILASWGSGSLSDLGFLQAVFDILREAPLADAAAKGAVNGLTSASAGPSGSTAAAGGTPARLQLPWRPELLREAAAQLRSCEERDVAAEAERLAAYTMRRGAGGAYQTRLRERSPLASALPPPAEARRLLPAQCANPACANLEGDSEADLALKVCARCGSVGYCCRPCQTAHWRAGHKEACGSRRDRASEA</sequence>
<dbReference type="SUPFAM" id="SSF144232">
    <property type="entry name" value="HIT/MYND zinc finger-like"/>
    <property type="match status" value="1"/>
</dbReference>
<proteinExistence type="inferred from homology"/>
<comment type="catalytic activity">
    <reaction evidence="16">
        <text>phytol + CTP = phytyl phosphate + CDP + H(+)</text>
        <dbReference type="Rhea" id="RHEA:38055"/>
        <dbReference type="ChEBI" id="CHEBI:15378"/>
        <dbReference type="ChEBI" id="CHEBI:17327"/>
        <dbReference type="ChEBI" id="CHEBI:37563"/>
        <dbReference type="ChEBI" id="CHEBI:58069"/>
        <dbReference type="ChEBI" id="CHEBI:75483"/>
        <dbReference type="EC" id="2.7.1.182"/>
    </reaction>
</comment>
<dbReference type="GO" id="GO:0009507">
    <property type="term" value="C:chloroplast"/>
    <property type="evidence" value="ECO:0007669"/>
    <property type="project" value="UniProtKB-SubCell"/>
</dbReference>
<reference evidence="20" key="1">
    <citation type="journal article" date="2016" name="Nat. Commun.">
        <title>The Gonium pectorale genome demonstrates co-option of cell cycle regulation during the evolution of multicellularity.</title>
        <authorList>
            <person name="Hanschen E.R."/>
            <person name="Marriage T.N."/>
            <person name="Ferris P.J."/>
            <person name="Hamaji T."/>
            <person name="Toyoda A."/>
            <person name="Fujiyama A."/>
            <person name="Neme R."/>
            <person name="Noguchi H."/>
            <person name="Minakuchi Y."/>
            <person name="Suzuki M."/>
            <person name="Kawai-Toyooka H."/>
            <person name="Smith D.R."/>
            <person name="Sparks H."/>
            <person name="Anderson J."/>
            <person name="Bakaric R."/>
            <person name="Luria V."/>
            <person name="Karger A."/>
            <person name="Kirschner M.W."/>
            <person name="Durand P.M."/>
            <person name="Michod R.E."/>
            <person name="Nozaki H."/>
            <person name="Olson B.J."/>
        </authorList>
    </citation>
    <scope>NUCLEOTIDE SEQUENCE [LARGE SCALE GENOMIC DNA]</scope>
    <source>
        <strain evidence="20">NIES-2863</strain>
    </source>
</reference>